<accession>A0A8S3K3P9</accession>
<comment type="caution">
    <text evidence="2">The sequence shown here is derived from an EMBL/GenBank/DDBJ whole genome shotgun (WGS) entry which is preliminary data.</text>
</comment>
<sequence>MIHLQLRPTKNAPSWQRLTDVYTSEESDESNHLLSANANLTIRLKSEIYTSDQSSESSSHTSSSSASIETNNQSSIKTDDQDILFNFLQSLSECILFEDKHPDAKPFVYSN</sequence>
<gene>
    <name evidence="2" type="ORF">GIL414_LOCUS85506</name>
</gene>
<proteinExistence type="predicted"/>
<protein>
    <submittedName>
        <fullName evidence="2">Uncharacterized protein</fullName>
    </submittedName>
</protein>
<dbReference type="Proteomes" id="UP000681720">
    <property type="component" value="Unassembled WGS sequence"/>
</dbReference>
<dbReference type="AlphaFoldDB" id="A0A8S3K3P9"/>
<evidence type="ECO:0000313" key="2">
    <source>
        <dbReference type="EMBL" id="CAF5223284.1"/>
    </source>
</evidence>
<organism evidence="2 3">
    <name type="scientific">Rotaria magnacalcarata</name>
    <dbReference type="NCBI Taxonomy" id="392030"/>
    <lineage>
        <taxon>Eukaryota</taxon>
        <taxon>Metazoa</taxon>
        <taxon>Spiralia</taxon>
        <taxon>Gnathifera</taxon>
        <taxon>Rotifera</taxon>
        <taxon>Eurotatoria</taxon>
        <taxon>Bdelloidea</taxon>
        <taxon>Philodinida</taxon>
        <taxon>Philodinidae</taxon>
        <taxon>Rotaria</taxon>
    </lineage>
</organism>
<evidence type="ECO:0000256" key="1">
    <source>
        <dbReference type="SAM" id="MobiDB-lite"/>
    </source>
</evidence>
<evidence type="ECO:0000313" key="3">
    <source>
        <dbReference type="Proteomes" id="UP000681720"/>
    </source>
</evidence>
<reference evidence="2" key="1">
    <citation type="submission" date="2021-02" db="EMBL/GenBank/DDBJ databases">
        <authorList>
            <person name="Nowell W R."/>
        </authorList>
    </citation>
    <scope>NUCLEOTIDE SEQUENCE</scope>
</reference>
<feature type="region of interest" description="Disordered" evidence="1">
    <location>
        <begin position="49"/>
        <end position="74"/>
    </location>
</feature>
<dbReference type="EMBL" id="CAJOBJ010370729">
    <property type="protein sequence ID" value="CAF5223284.1"/>
    <property type="molecule type" value="Genomic_DNA"/>
</dbReference>
<name>A0A8S3K3P9_9BILA</name>